<gene>
    <name evidence="8" type="ORF">LTR62_001962</name>
</gene>
<feature type="transmembrane region" description="Helical" evidence="6">
    <location>
        <begin position="7"/>
        <end position="28"/>
    </location>
</feature>
<dbReference type="Proteomes" id="UP001310890">
    <property type="component" value="Unassembled WGS sequence"/>
</dbReference>
<feature type="transmembrane region" description="Helical" evidence="6">
    <location>
        <begin position="150"/>
        <end position="169"/>
    </location>
</feature>
<organism evidence="8 9">
    <name type="scientific">Meristemomyces frigidus</name>
    <dbReference type="NCBI Taxonomy" id="1508187"/>
    <lineage>
        <taxon>Eukaryota</taxon>
        <taxon>Fungi</taxon>
        <taxon>Dikarya</taxon>
        <taxon>Ascomycota</taxon>
        <taxon>Pezizomycotina</taxon>
        <taxon>Dothideomycetes</taxon>
        <taxon>Dothideomycetidae</taxon>
        <taxon>Mycosphaerellales</taxon>
        <taxon>Teratosphaeriaceae</taxon>
        <taxon>Meristemomyces</taxon>
    </lineage>
</organism>
<sequence length="341" mass="37197">MITSKSFLYQITALCAESFLTVSVVYGTGNHQDLFTPDDLVRCNLWSWIGQITAIVGLVWGRFAVIAFLFALQGSTHPRWQISLFIVGAAQAIVNFIEIGLILNQCTPTRKLWDLGVQGTCDNIDVCSKVGFLQGSTSIRINEKIVKTDVPGIGAFSDAFLALYPIVLIGRLQQMKLSMKVGLCIVMGGGLIAFAAGIVKTYQISTITHTQDISYATLDLLIFVSTEMWFIIIFGSFPAVHGAFVAAGKNIKARATGQSDISELSSARRTAHQVKEDSWIELSSGEQQYGSRVTASAEGRLALNKTESEEEILSPRVMDGDIRIVRETTIGSEQRTESKGS</sequence>
<reference evidence="8" key="1">
    <citation type="submission" date="2023-08" db="EMBL/GenBank/DDBJ databases">
        <title>Black Yeasts Isolated from many extreme environments.</title>
        <authorList>
            <person name="Coleine C."/>
            <person name="Stajich J.E."/>
            <person name="Selbmann L."/>
        </authorList>
    </citation>
    <scope>NUCLEOTIDE SEQUENCE</scope>
    <source>
        <strain evidence="8">CCFEE 5401</strain>
    </source>
</reference>
<dbReference type="EMBL" id="JAVRRL010000148">
    <property type="protein sequence ID" value="KAK5105850.1"/>
    <property type="molecule type" value="Genomic_DNA"/>
</dbReference>
<dbReference type="InterPro" id="IPR049326">
    <property type="entry name" value="Rhodopsin_dom_fungi"/>
</dbReference>
<protein>
    <recommendedName>
        <fullName evidence="7">Rhodopsin domain-containing protein</fullName>
    </recommendedName>
</protein>
<feature type="transmembrane region" description="Helical" evidence="6">
    <location>
        <begin position="228"/>
        <end position="247"/>
    </location>
</feature>
<keyword evidence="2 6" id="KW-0812">Transmembrane</keyword>
<feature type="domain" description="Rhodopsin" evidence="7">
    <location>
        <begin position="14"/>
        <end position="241"/>
    </location>
</feature>
<evidence type="ECO:0000256" key="6">
    <source>
        <dbReference type="SAM" id="Phobius"/>
    </source>
</evidence>
<evidence type="ECO:0000256" key="5">
    <source>
        <dbReference type="ARBA" id="ARBA00038359"/>
    </source>
</evidence>
<feature type="transmembrane region" description="Helical" evidence="6">
    <location>
        <begin position="48"/>
        <end position="72"/>
    </location>
</feature>
<evidence type="ECO:0000256" key="1">
    <source>
        <dbReference type="ARBA" id="ARBA00004141"/>
    </source>
</evidence>
<evidence type="ECO:0000313" key="8">
    <source>
        <dbReference type="EMBL" id="KAK5105850.1"/>
    </source>
</evidence>
<keyword evidence="4 6" id="KW-0472">Membrane</keyword>
<evidence type="ECO:0000259" key="7">
    <source>
        <dbReference type="Pfam" id="PF20684"/>
    </source>
</evidence>
<comment type="subcellular location">
    <subcellularLocation>
        <location evidence="1">Membrane</location>
        <topology evidence="1">Multi-pass membrane protein</topology>
    </subcellularLocation>
</comment>
<dbReference type="AlphaFoldDB" id="A0AAN7YFY8"/>
<dbReference type="PANTHER" id="PTHR33048:SF165">
    <property type="entry name" value="INTEGRAL MEMBRANE PROTEIN"/>
    <property type="match status" value="1"/>
</dbReference>
<proteinExistence type="inferred from homology"/>
<dbReference type="PANTHER" id="PTHR33048">
    <property type="entry name" value="PTH11-LIKE INTEGRAL MEMBRANE PROTEIN (AFU_ORTHOLOGUE AFUA_5G11245)"/>
    <property type="match status" value="1"/>
</dbReference>
<comment type="similarity">
    <text evidence="5">Belongs to the SAT4 family.</text>
</comment>
<evidence type="ECO:0000256" key="2">
    <source>
        <dbReference type="ARBA" id="ARBA00022692"/>
    </source>
</evidence>
<dbReference type="InterPro" id="IPR052337">
    <property type="entry name" value="SAT4-like"/>
</dbReference>
<dbReference type="GO" id="GO:0016020">
    <property type="term" value="C:membrane"/>
    <property type="evidence" value="ECO:0007669"/>
    <property type="project" value="UniProtKB-SubCell"/>
</dbReference>
<feature type="transmembrane region" description="Helical" evidence="6">
    <location>
        <begin position="84"/>
        <end position="103"/>
    </location>
</feature>
<keyword evidence="3 6" id="KW-1133">Transmembrane helix</keyword>
<comment type="caution">
    <text evidence="8">The sequence shown here is derived from an EMBL/GenBank/DDBJ whole genome shotgun (WGS) entry which is preliminary data.</text>
</comment>
<dbReference type="Pfam" id="PF20684">
    <property type="entry name" value="Fung_rhodopsin"/>
    <property type="match status" value="1"/>
</dbReference>
<accession>A0AAN7YFY8</accession>
<feature type="transmembrane region" description="Helical" evidence="6">
    <location>
        <begin position="181"/>
        <end position="199"/>
    </location>
</feature>
<evidence type="ECO:0000256" key="3">
    <source>
        <dbReference type="ARBA" id="ARBA00022989"/>
    </source>
</evidence>
<evidence type="ECO:0000313" key="9">
    <source>
        <dbReference type="Proteomes" id="UP001310890"/>
    </source>
</evidence>
<name>A0AAN7YFY8_9PEZI</name>
<evidence type="ECO:0000256" key="4">
    <source>
        <dbReference type="ARBA" id="ARBA00023136"/>
    </source>
</evidence>